<dbReference type="PANTHER" id="PTHR30624">
    <property type="entry name" value="UNCHARACTERIZED PROTEIN TLDD AND PMBA"/>
    <property type="match status" value="1"/>
</dbReference>
<dbReference type="InterPro" id="IPR045570">
    <property type="entry name" value="Metalloprtase-TldD/E_cen_dom"/>
</dbReference>
<dbReference type="PANTHER" id="PTHR30624:SF0">
    <property type="entry name" value="METALLOPROTEASE SLR0863"/>
    <property type="match status" value="1"/>
</dbReference>
<evidence type="ECO:0000259" key="5">
    <source>
        <dbReference type="Pfam" id="PF01523"/>
    </source>
</evidence>
<evidence type="ECO:0000313" key="9">
    <source>
        <dbReference type="Proteomes" id="UP000054016"/>
    </source>
</evidence>
<protein>
    <recommendedName>
        <fullName evidence="10">TldD/PmbA family protein</fullName>
    </recommendedName>
</protein>
<dbReference type="Pfam" id="PF19289">
    <property type="entry name" value="PmbA_TldD_3rd"/>
    <property type="match status" value="1"/>
</dbReference>
<feature type="domain" description="Metalloprotease TldD/E central" evidence="7">
    <location>
        <begin position="115"/>
        <end position="222"/>
    </location>
</feature>
<evidence type="ECO:0000256" key="3">
    <source>
        <dbReference type="ARBA" id="ARBA00022801"/>
    </source>
</evidence>
<comment type="caution">
    <text evidence="8">The sequence shown here is derived from an EMBL/GenBank/DDBJ whole genome shotgun (WGS) entry which is preliminary data.</text>
</comment>
<dbReference type="GO" id="GO:0005829">
    <property type="term" value="C:cytosol"/>
    <property type="evidence" value="ECO:0007669"/>
    <property type="project" value="TreeGrafter"/>
</dbReference>
<dbReference type="SUPFAM" id="SSF111283">
    <property type="entry name" value="Putative modulator of DNA gyrase, PmbA/TldD"/>
    <property type="match status" value="1"/>
</dbReference>
<dbReference type="Gene3D" id="3.30.2290.10">
    <property type="entry name" value="PmbA/TldD superfamily"/>
    <property type="match status" value="1"/>
</dbReference>
<keyword evidence="4" id="KW-0482">Metalloprotease</keyword>
<dbReference type="Pfam" id="PF01523">
    <property type="entry name" value="PmbA_TldD_1st"/>
    <property type="match status" value="1"/>
</dbReference>
<reference evidence="9" key="1">
    <citation type="submission" date="2015-06" db="EMBL/GenBank/DDBJ databases">
        <title>New insights into the roles of widespread benthic archaea in carbon and nitrogen cycling.</title>
        <authorList>
            <person name="Lazar C.S."/>
            <person name="Baker B.J."/>
            <person name="Seitz K.W."/>
            <person name="Hyde A.S."/>
            <person name="Dick G.J."/>
            <person name="Hinrichs K.-U."/>
            <person name="Teske A.P."/>
        </authorList>
    </citation>
    <scope>NUCLEOTIDE SEQUENCE [LARGE SCALE GENOMIC DNA]</scope>
</reference>
<dbReference type="InterPro" id="IPR025502">
    <property type="entry name" value="TldD"/>
</dbReference>
<gene>
    <name evidence="8" type="ORF">AC478_03080</name>
</gene>
<keyword evidence="2" id="KW-0645">Protease</keyword>
<feature type="domain" description="Metalloprotease TldD/E C-terminal" evidence="6">
    <location>
        <begin position="230"/>
        <end position="458"/>
    </location>
</feature>
<sequence length="460" mass="49643">MEDILAKINSVAVQKFGAEYSETRAQKLYKTMLTLKEGRVEAAKQGIENGVAVRVLVKGAWGFASVGSIDANVLMTAVSSACKMAKNASSRLKTPIKLAETKIVEDRVQMKPKKKPSTILMEDKINTALEINKAVLGYDKRVKGCTIDYLDLTGTSYFSSSEGILIEQDKLYVWSRITSTAASKGVFTFSREEIGSTAGYEVFDTAPEAIGEKVAKRAIKQLGAKSPKGGRSQVVLGPNVVGVFVHEAFGHLAEADLALAGGILQNNFGKKIGSDLVTFYDDGTVDGAFGSFKYDDEGVPTQKTLLIKDGVVTGLMHNRETAQKFNAEPTGNARAENFRVEPIIRMRNTYMAPRDHSLEELTEGISSGYYFKSFRGGQANLDGTFQVGIQEGYEIVNGEIGAPVRNASISGSTLETLFKVDAVGKDFELWPGRCGKGQTAFICDGGPHIRVKEVIVGGSA</sequence>
<dbReference type="EMBL" id="LFWV01000039">
    <property type="protein sequence ID" value="KON31258.1"/>
    <property type="molecule type" value="Genomic_DNA"/>
</dbReference>
<evidence type="ECO:0000313" key="8">
    <source>
        <dbReference type="EMBL" id="KON31258.1"/>
    </source>
</evidence>
<keyword evidence="3" id="KW-0378">Hydrolase</keyword>
<organism evidence="8 9">
    <name type="scientific">miscellaneous Crenarchaeota group-1 archaeon SG8-32-3</name>
    <dbReference type="NCBI Taxonomy" id="1685125"/>
    <lineage>
        <taxon>Archaea</taxon>
        <taxon>Candidatus Bathyarchaeota</taxon>
        <taxon>MCG-1</taxon>
    </lineage>
</organism>
<dbReference type="InterPro" id="IPR036059">
    <property type="entry name" value="TldD/PmbA_sf"/>
</dbReference>
<evidence type="ECO:0000259" key="6">
    <source>
        <dbReference type="Pfam" id="PF19289"/>
    </source>
</evidence>
<evidence type="ECO:0000259" key="7">
    <source>
        <dbReference type="Pfam" id="PF19290"/>
    </source>
</evidence>
<feature type="domain" description="Metalloprotease TldD/E N-terminal" evidence="5">
    <location>
        <begin position="23"/>
        <end position="85"/>
    </location>
</feature>
<dbReference type="PIRSF" id="PIRSF004919">
    <property type="entry name" value="TldD"/>
    <property type="match status" value="1"/>
</dbReference>
<evidence type="ECO:0000256" key="4">
    <source>
        <dbReference type="ARBA" id="ARBA00023049"/>
    </source>
</evidence>
<dbReference type="GO" id="GO:0008237">
    <property type="term" value="F:metallopeptidase activity"/>
    <property type="evidence" value="ECO:0007669"/>
    <property type="project" value="UniProtKB-KW"/>
</dbReference>
<dbReference type="InterPro" id="IPR045569">
    <property type="entry name" value="Metalloprtase-TldD/E_C"/>
</dbReference>
<accession>A0A0M0BRN2</accession>
<name>A0A0M0BRN2_9ARCH</name>
<proteinExistence type="inferred from homology"/>
<dbReference type="Pfam" id="PF19290">
    <property type="entry name" value="PmbA_TldD_2nd"/>
    <property type="match status" value="1"/>
</dbReference>
<evidence type="ECO:0008006" key="10">
    <source>
        <dbReference type="Google" id="ProtNLM"/>
    </source>
</evidence>
<dbReference type="PATRIC" id="fig|1685125.3.peg.60"/>
<dbReference type="GO" id="GO:0006508">
    <property type="term" value="P:proteolysis"/>
    <property type="evidence" value="ECO:0007669"/>
    <property type="project" value="UniProtKB-KW"/>
</dbReference>
<dbReference type="InterPro" id="IPR035068">
    <property type="entry name" value="TldD/PmbA_N"/>
</dbReference>
<comment type="similarity">
    <text evidence="1">Belongs to the peptidase U62 family.</text>
</comment>
<dbReference type="InterPro" id="IPR051463">
    <property type="entry name" value="Peptidase_U62_metallo"/>
</dbReference>
<evidence type="ECO:0000256" key="2">
    <source>
        <dbReference type="ARBA" id="ARBA00022670"/>
    </source>
</evidence>
<dbReference type="Proteomes" id="UP000054016">
    <property type="component" value="Unassembled WGS sequence"/>
</dbReference>
<evidence type="ECO:0000256" key="1">
    <source>
        <dbReference type="ARBA" id="ARBA00005836"/>
    </source>
</evidence>
<dbReference type="AlphaFoldDB" id="A0A0M0BRN2"/>
<dbReference type="InterPro" id="IPR002510">
    <property type="entry name" value="Metalloprtase-TldD/E_N"/>
</dbReference>